<dbReference type="RefSeq" id="WP_135525815.1">
    <property type="nucleotide sequence ID" value="NZ_SRLH01000003.1"/>
</dbReference>
<gene>
    <name evidence="2" type="ORF">E4635_06480</name>
</gene>
<proteinExistence type="predicted"/>
<evidence type="ECO:0000313" key="3">
    <source>
        <dbReference type="Proteomes" id="UP000297407"/>
    </source>
</evidence>
<dbReference type="EMBL" id="SRLH01000003">
    <property type="protein sequence ID" value="TGD58555.1"/>
    <property type="molecule type" value="Genomic_DNA"/>
</dbReference>
<evidence type="ECO:0000313" key="2">
    <source>
        <dbReference type="EMBL" id="TGD58555.1"/>
    </source>
</evidence>
<dbReference type="Proteomes" id="UP000297407">
    <property type="component" value="Unassembled WGS sequence"/>
</dbReference>
<comment type="caution">
    <text evidence="2">The sequence shown here is derived from an EMBL/GenBank/DDBJ whole genome shotgun (WGS) entry which is preliminary data.</text>
</comment>
<accession>A0A4Z0LB88</accession>
<feature type="signal peptide" evidence="1">
    <location>
        <begin position="1"/>
        <end position="20"/>
    </location>
</feature>
<feature type="chain" id="PRO_5021404674" evidence="1">
    <location>
        <begin position="21"/>
        <end position="204"/>
    </location>
</feature>
<protein>
    <submittedName>
        <fullName evidence="2">Uncharacterized protein</fullName>
    </submittedName>
</protein>
<dbReference type="OrthoDB" id="1492759at2"/>
<dbReference type="AlphaFoldDB" id="A0A4Z0LB88"/>
<sequence>MKTSRIILMVGMMVSGLVFNSCSPEDDIKTPELKPLIVNEDFARGFVDNTTLGVPGWINIAETGTAKYKYQEYQHNAYAEFTSYQSGELVNVGWLISPQIDLDKQEGEKLTFEASQSYVSSASNSLEALISTDFDGTNVTTATWQHLNATLPTTSSAYFAWIKSGVIDLSGYTGKAYIAFKVKGSGTNTALDGGYQIDNVKVFN</sequence>
<evidence type="ECO:0000256" key="1">
    <source>
        <dbReference type="SAM" id="SignalP"/>
    </source>
</evidence>
<reference evidence="2 3" key="1">
    <citation type="submission" date="2019-04" db="EMBL/GenBank/DDBJ databases">
        <title>Flavobacterium sp. strain DS2-A Genome sequencing and assembly.</title>
        <authorList>
            <person name="Kim I."/>
        </authorList>
    </citation>
    <scope>NUCLEOTIDE SEQUENCE [LARGE SCALE GENOMIC DNA]</scope>
    <source>
        <strain evidence="2 3">DS2-A</strain>
    </source>
</reference>
<name>A0A4Z0LB88_9FLAO</name>
<keyword evidence="3" id="KW-1185">Reference proteome</keyword>
<keyword evidence="1" id="KW-0732">Signal</keyword>
<dbReference type="Gene3D" id="2.60.120.200">
    <property type="match status" value="1"/>
</dbReference>
<dbReference type="NCBIfam" id="NF038128">
    <property type="entry name" value="choice_anch_J"/>
    <property type="match status" value="1"/>
</dbReference>
<organism evidence="2 3">
    <name type="scientific">Flavobacterium humi</name>
    <dbReference type="NCBI Taxonomy" id="2562683"/>
    <lineage>
        <taxon>Bacteria</taxon>
        <taxon>Pseudomonadati</taxon>
        <taxon>Bacteroidota</taxon>
        <taxon>Flavobacteriia</taxon>
        <taxon>Flavobacteriales</taxon>
        <taxon>Flavobacteriaceae</taxon>
        <taxon>Flavobacterium</taxon>
    </lineage>
</organism>